<keyword evidence="3" id="KW-1185">Reference proteome</keyword>
<name>A0AAD5MSX2_PARTN</name>
<dbReference type="Proteomes" id="UP001196413">
    <property type="component" value="Unassembled WGS sequence"/>
</dbReference>
<protein>
    <submittedName>
        <fullName evidence="2">Uncharacterized protein</fullName>
    </submittedName>
</protein>
<dbReference type="EMBL" id="JAHQIW010001986">
    <property type="protein sequence ID" value="KAJ1354157.1"/>
    <property type="molecule type" value="Genomic_DNA"/>
</dbReference>
<accession>A0AAD5MSX2</accession>
<evidence type="ECO:0000313" key="2">
    <source>
        <dbReference type="EMBL" id="KAJ1354157.1"/>
    </source>
</evidence>
<sequence>METPIVIIRPMELTFPPHSLSNPVMNSISRAVTSRFNDISNKRQRLDDERKDTDFVNPSWTDPTTSSFNCFEPPELIISEEEINEIHTIGFQIEKQKHSAETKTPNNISKKVTSVVKRLSPFGSSNNLLKERDEERHDTSDEKKSPGLFKETKGRMDRIKKSFKTSERQQLIDSDDEQ</sequence>
<dbReference type="AlphaFoldDB" id="A0AAD5MSX2"/>
<reference evidence="2" key="1">
    <citation type="submission" date="2021-06" db="EMBL/GenBank/DDBJ databases">
        <title>Parelaphostrongylus tenuis whole genome reference sequence.</title>
        <authorList>
            <person name="Garwood T.J."/>
            <person name="Larsen P.A."/>
            <person name="Fountain-Jones N.M."/>
            <person name="Garbe J.R."/>
            <person name="Macchietto M.G."/>
            <person name="Kania S.A."/>
            <person name="Gerhold R.W."/>
            <person name="Richards J.E."/>
            <person name="Wolf T.M."/>
        </authorList>
    </citation>
    <scope>NUCLEOTIDE SEQUENCE</scope>
    <source>
        <strain evidence="2">MNPRO001-30</strain>
        <tissue evidence="2">Meninges</tissue>
    </source>
</reference>
<feature type="region of interest" description="Disordered" evidence="1">
    <location>
        <begin position="123"/>
        <end position="178"/>
    </location>
</feature>
<comment type="caution">
    <text evidence="2">The sequence shown here is derived from an EMBL/GenBank/DDBJ whole genome shotgun (WGS) entry which is preliminary data.</text>
</comment>
<organism evidence="2 3">
    <name type="scientific">Parelaphostrongylus tenuis</name>
    <name type="common">Meningeal worm</name>
    <dbReference type="NCBI Taxonomy" id="148309"/>
    <lineage>
        <taxon>Eukaryota</taxon>
        <taxon>Metazoa</taxon>
        <taxon>Ecdysozoa</taxon>
        <taxon>Nematoda</taxon>
        <taxon>Chromadorea</taxon>
        <taxon>Rhabditida</taxon>
        <taxon>Rhabditina</taxon>
        <taxon>Rhabditomorpha</taxon>
        <taxon>Strongyloidea</taxon>
        <taxon>Metastrongylidae</taxon>
        <taxon>Parelaphostrongylus</taxon>
    </lineage>
</organism>
<gene>
    <name evidence="2" type="ORF">KIN20_010993</name>
</gene>
<evidence type="ECO:0000313" key="3">
    <source>
        <dbReference type="Proteomes" id="UP001196413"/>
    </source>
</evidence>
<feature type="compositionally biased region" description="Basic and acidic residues" evidence="1">
    <location>
        <begin position="129"/>
        <end position="167"/>
    </location>
</feature>
<proteinExistence type="predicted"/>
<evidence type="ECO:0000256" key="1">
    <source>
        <dbReference type="SAM" id="MobiDB-lite"/>
    </source>
</evidence>